<dbReference type="PANTHER" id="PTHR46889">
    <property type="entry name" value="TRANSPOSASE INSF FOR INSERTION SEQUENCE IS3B-RELATED"/>
    <property type="match status" value="1"/>
</dbReference>
<protein>
    <recommendedName>
        <fullName evidence="1">Integrase catalytic domain-containing protein</fullName>
    </recommendedName>
</protein>
<evidence type="ECO:0000259" key="1">
    <source>
        <dbReference type="PROSITE" id="PS50994"/>
    </source>
</evidence>
<reference evidence="2 3" key="1">
    <citation type="journal article" date="2021" name="Int. J. Syst. Evol. Microbiol.">
        <title>Reticulibacter mediterranei gen. nov., sp. nov., within the new family Reticulibacteraceae fam. nov., and Ktedonospora formicarum gen. nov., sp. nov., Ktedonobacter robiniae sp. nov., Dictyobacter formicarum sp. nov. and Dictyobacter arantiisoli sp. nov., belonging to the class Ktedonobacteria.</title>
        <authorList>
            <person name="Yabe S."/>
            <person name="Zheng Y."/>
            <person name="Wang C.M."/>
            <person name="Sakai Y."/>
            <person name="Abe K."/>
            <person name="Yokota A."/>
            <person name="Donadio S."/>
            <person name="Cavaletti L."/>
            <person name="Monciardini P."/>
        </authorList>
    </citation>
    <scope>NUCLEOTIDE SEQUENCE [LARGE SCALE GENOMIC DNA]</scope>
    <source>
        <strain evidence="2 3">SOSP1-30</strain>
    </source>
</reference>
<name>A0ABQ3USU9_9CHLR</name>
<sequence length="338" mass="39590">MPGTLADLTKGKLELLAENALLRQQLIILRRQVKRPTYRKTDRLLLVLLARMARTWKQALFLVQPETLLRWHRELFRLFWKRKTKACARKSKLSPETICLIKEMAAKNRLWGAERIRGELLKLDIRVSKRSIQKYMRPIRRRRPNGQSWKTFLRNHAAEIWACDFLQVPDLFFRPLFAFFIIELQSRKVIHVNVTRSPSDPWVAQQLREATPYGHAPNYLIRDNDRKFGPEFARVATTSCINVLRTPYRTPQANAICERFLGSVRRECLDHFLIFQEKQLYHLLKAYVVYFNQARPHQGLGQRIPDPSIPSTPLPNSSNQVSAIPVLGGLHHNYRRAA</sequence>
<dbReference type="InterPro" id="IPR050900">
    <property type="entry name" value="Transposase_IS3/IS150/IS904"/>
</dbReference>
<dbReference type="Proteomes" id="UP000654345">
    <property type="component" value="Unassembled WGS sequence"/>
</dbReference>
<dbReference type="InterPro" id="IPR012337">
    <property type="entry name" value="RNaseH-like_sf"/>
</dbReference>
<dbReference type="SUPFAM" id="SSF53098">
    <property type="entry name" value="Ribonuclease H-like"/>
    <property type="match status" value="1"/>
</dbReference>
<accession>A0ABQ3USU9</accession>
<dbReference type="InterPro" id="IPR001584">
    <property type="entry name" value="Integrase_cat-core"/>
</dbReference>
<comment type="caution">
    <text evidence="2">The sequence shown here is derived from an EMBL/GenBank/DDBJ whole genome shotgun (WGS) entry which is preliminary data.</text>
</comment>
<dbReference type="RefSeq" id="WP_236038210.1">
    <property type="nucleotide sequence ID" value="NZ_BNJG01000002.1"/>
</dbReference>
<feature type="domain" description="Integrase catalytic" evidence="1">
    <location>
        <begin position="140"/>
        <end position="313"/>
    </location>
</feature>
<dbReference type="Gene3D" id="3.30.420.10">
    <property type="entry name" value="Ribonuclease H-like superfamily/Ribonuclease H"/>
    <property type="match status" value="1"/>
</dbReference>
<organism evidence="2 3">
    <name type="scientific">Ktedonobacter robiniae</name>
    <dbReference type="NCBI Taxonomy" id="2778365"/>
    <lineage>
        <taxon>Bacteria</taxon>
        <taxon>Bacillati</taxon>
        <taxon>Chloroflexota</taxon>
        <taxon>Ktedonobacteria</taxon>
        <taxon>Ktedonobacterales</taxon>
        <taxon>Ktedonobacteraceae</taxon>
        <taxon>Ktedonobacter</taxon>
    </lineage>
</organism>
<evidence type="ECO:0000313" key="2">
    <source>
        <dbReference type="EMBL" id="GHO55747.1"/>
    </source>
</evidence>
<dbReference type="EMBL" id="BNJG01000002">
    <property type="protein sequence ID" value="GHO55747.1"/>
    <property type="molecule type" value="Genomic_DNA"/>
</dbReference>
<dbReference type="PANTHER" id="PTHR46889:SF5">
    <property type="entry name" value="INTEGRASE PROTEIN"/>
    <property type="match status" value="1"/>
</dbReference>
<dbReference type="PROSITE" id="PS50994">
    <property type="entry name" value="INTEGRASE"/>
    <property type="match status" value="1"/>
</dbReference>
<gene>
    <name evidence="2" type="ORF">KSB_42220</name>
</gene>
<proteinExistence type="predicted"/>
<dbReference type="InterPro" id="IPR036397">
    <property type="entry name" value="RNaseH_sf"/>
</dbReference>
<keyword evidence="3" id="KW-1185">Reference proteome</keyword>
<evidence type="ECO:0000313" key="3">
    <source>
        <dbReference type="Proteomes" id="UP000654345"/>
    </source>
</evidence>
<dbReference type="Pfam" id="PF13683">
    <property type="entry name" value="rve_3"/>
    <property type="match status" value="1"/>
</dbReference>